<organism evidence="1 2">
    <name type="scientific">Flavobacterium silvaticum</name>
    <dbReference type="NCBI Taxonomy" id="1852020"/>
    <lineage>
        <taxon>Bacteria</taxon>
        <taxon>Pseudomonadati</taxon>
        <taxon>Bacteroidota</taxon>
        <taxon>Flavobacteriia</taxon>
        <taxon>Flavobacteriales</taxon>
        <taxon>Flavobacteriaceae</taxon>
        <taxon>Flavobacterium</taxon>
    </lineage>
</organism>
<evidence type="ECO:0000313" key="2">
    <source>
        <dbReference type="Proteomes" id="UP000712080"/>
    </source>
</evidence>
<accession>A0A972JGA9</accession>
<comment type="caution">
    <text evidence="1">The sequence shown here is derived from an EMBL/GenBank/DDBJ whole genome shotgun (WGS) entry which is preliminary data.</text>
</comment>
<dbReference type="EMBL" id="JAAMPU010000107">
    <property type="protein sequence ID" value="NMH28859.1"/>
    <property type="molecule type" value="Genomic_DNA"/>
</dbReference>
<evidence type="ECO:0008006" key="3">
    <source>
        <dbReference type="Google" id="ProtNLM"/>
    </source>
</evidence>
<dbReference type="RefSeq" id="WP_169527967.1">
    <property type="nucleotide sequence ID" value="NZ_JAAMPU010000107.1"/>
</dbReference>
<dbReference type="Proteomes" id="UP000712080">
    <property type="component" value="Unassembled WGS sequence"/>
</dbReference>
<protein>
    <recommendedName>
        <fullName evidence="3">Aspartyl protease</fullName>
    </recommendedName>
</protein>
<keyword evidence="2" id="KW-1185">Reference proteome</keyword>
<sequence>MKLLKKMVLAFLVLITLTFLFGYVYFDRKFSPDKNYLHVTNESGKVFVRWETEEKKVMLLPIHFNTDTTTYYMQFDTGSPYTMFYKTPVSTISQISKSKMTAKCRFRIGNCEVKSDCFKMIDFGEKTNEGQLPVIGTIGTDILENRKTLLNLRENYVVFNLGSVPDHIKTKTFRFQFKKRKIIIPAMLQNQKEAFLYDSGTSGYELLTNKEIWERLKSKDSKIKQEKGKSWKNILTTYTAETNENIAFPNTAIPLHEITYVEGYSKAQYYLMKFSGMSGMLGNKLFLQKELYIDAENRQMAIE</sequence>
<evidence type="ECO:0000313" key="1">
    <source>
        <dbReference type="EMBL" id="NMH28859.1"/>
    </source>
</evidence>
<dbReference type="AlphaFoldDB" id="A0A972JGA9"/>
<name>A0A972JGA9_9FLAO</name>
<reference evidence="1" key="1">
    <citation type="submission" date="2020-02" db="EMBL/GenBank/DDBJ databases">
        <title>Flavobacterium sp. genome.</title>
        <authorList>
            <person name="Jung H.S."/>
            <person name="Baek J.H."/>
            <person name="Jeon C.O."/>
        </authorList>
    </citation>
    <scope>NUCLEOTIDE SEQUENCE</scope>
    <source>
        <strain evidence="1">SE-s28</strain>
    </source>
</reference>
<gene>
    <name evidence="1" type="ORF">G6047_12515</name>
</gene>
<proteinExistence type="predicted"/>